<dbReference type="CDD" id="cd05254">
    <property type="entry name" value="dTDP_HR_like_SDR_e"/>
    <property type="match status" value="1"/>
</dbReference>
<sequence length="298" mass="31548">MRILVTGANGQVGHAVAALARQKQMDVRAFARADLDITDAQAVDRAVADASGAGPLALVNAAAYTAVDRAENDREAAFAVNRDGPAHLAEACARHGAALVHLSTDYVFDGAKGAPYTEDDAPAPLNVYGESKWAGEEAVRQRLERHAIVRTAWVFSARGHNFIRTMWRLAHEREELRVVADQTGHPTWAGHLAEAVVVLARGLASGGEAGTFHVAGTPSTSWYGLAEAVVAQARASGESAVASVQPIPSSEYPTPAARPPEVRLAMENVARAYGLGAFRWQDGVEAVARELMAASREG</sequence>
<gene>
    <name evidence="8" type="ORF">BSZ36_02525</name>
</gene>
<comment type="pathway">
    <text evidence="1 6">Carbohydrate biosynthesis; dTDP-L-rhamnose biosynthesis.</text>
</comment>
<dbReference type="AlphaFoldDB" id="A0A259TWJ9"/>
<evidence type="ECO:0000256" key="4">
    <source>
        <dbReference type="ARBA" id="ARBA00017099"/>
    </source>
</evidence>
<evidence type="ECO:0000256" key="1">
    <source>
        <dbReference type="ARBA" id="ARBA00004781"/>
    </source>
</evidence>
<dbReference type="Proteomes" id="UP000216446">
    <property type="component" value="Unassembled WGS sequence"/>
</dbReference>
<keyword evidence="6" id="KW-0560">Oxidoreductase</keyword>
<dbReference type="RefSeq" id="WP_094545687.1">
    <property type="nucleotide sequence ID" value="NZ_MQWB01000001.1"/>
</dbReference>
<evidence type="ECO:0000259" key="7">
    <source>
        <dbReference type="Pfam" id="PF04321"/>
    </source>
</evidence>
<keyword evidence="6" id="KW-0521">NADP</keyword>
<protein>
    <recommendedName>
        <fullName evidence="4 6">dTDP-4-dehydrorhamnose reductase</fullName>
        <ecNumber evidence="3 6">1.1.1.133</ecNumber>
    </recommendedName>
</protein>
<dbReference type="PANTHER" id="PTHR10491">
    <property type="entry name" value="DTDP-4-DEHYDRORHAMNOSE REDUCTASE"/>
    <property type="match status" value="1"/>
</dbReference>
<dbReference type="FunCoup" id="A0A259TWJ9">
    <property type="interactions" value="421"/>
</dbReference>
<dbReference type="SUPFAM" id="SSF51735">
    <property type="entry name" value="NAD(P)-binding Rossmann-fold domains"/>
    <property type="match status" value="1"/>
</dbReference>
<comment type="similarity">
    <text evidence="2 6">Belongs to the dTDP-4-dehydrorhamnose reductase family.</text>
</comment>
<evidence type="ECO:0000313" key="8">
    <source>
        <dbReference type="EMBL" id="OZC01954.1"/>
    </source>
</evidence>
<dbReference type="GO" id="GO:0019305">
    <property type="term" value="P:dTDP-rhamnose biosynthetic process"/>
    <property type="evidence" value="ECO:0007669"/>
    <property type="project" value="UniProtKB-UniPathway"/>
</dbReference>
<evidence type="ECO:0000256" key="5">
    <source>
        <dbReference type="ARBA" id="ARBA00048200"/>
    </source>
</evidence>
<dbReference type="PANTHER" id="PTHR10491:SF4">
    <property type="entry name" value="METHIONINE ADENOSYLTRANSFERASE 2 SUBUNIT BETA"/>
    <property type="match status" value="1"/>
</dbReference>
<dbReference type="EMBL" id="MQWB01000001">
    <property type="protein sequence ID" value="OZC01954.1"/>
    <property type="molecule type" value="Genomic_DNA"/>
</dbReference>
<organism evidence="8 9">
    <name type="scientific">Rubricoccus marinus</name>
    <dbReference type="NCBI Taxonomy" id="716817"/>
    <lineage>
        <taxon>Bacteria</taxon>
        <taxon>Pseudomonadati</taxon>
        <taxon>Rhodothermota</taxon>
        <taxon>Rhodothermia</taxon>
        <taxon>Rhodothermales</taxon>
        <taxon>Rubricoccaceae</taxon>
        <taxon>Rubricoccus</taxon>
    </lineage>
</organism>
<dbReference type="InterPro" id="IPR029903">
    <property type="entry name" value="RmlD-like-bd"/>
</dbReference>
<comment type="catalytic activity">
    <reaction evidence="5">
        <text>dTDP-beta-L-rhamnose + NADP(+) = dTDP-4-dehydro-beta-L-rhamnose + NADPH + H(+)</text>
        <dbReference type="Rhea" id="RHEA:21796"/>
        <dbReference type="ChEBI" id="CHEBI:15378"/>
        <dbReference type="ChEBI" id="CHEBI:57510"/>
        <dbReference type="ChEBI" id="CHEBI:57783"/>
        <dbReference type="ChEBI" id="CHEBI:58349"/>
        <dbReference type="ChEBI" id="CHEBI:62830"/>
        <dbReference type="EC" id="1.1.1.133"/>
    </reaction>
</comment>
<dbReference type="Pfam" id="PF04321">
    <property type="entry name" value="RmlD_sub_bind"/>
    <property type="match status" value="1"/>
</dbReference>
<evidence type="ECO:0000256" key="3">
    <source>
        <dbReference type="ARBA" id="ARBA00012929"/>
    </source>
</evidence>
<proteinExistence type="inferred from homology"/>
<comment type="caution">
    <text evidence="8">The sequence shown here is derived from an EMBL/GenBank/DDBJ whole genome shotgun (WGS) entry which is preliminary data.</text>
</comment>
<dbReference type="InterPro" id="IPR036291">
    <property type="entry name" value="NAD(P)-bd_dom_sf"/>
</dbReference>
<evidence type="ECO:0000256" key="6">
    <source>
        <dbReference type="RuleBase" id="RU364082"/>
    </source>
</evidence>
<comment type="function">
    <text evidence="6">Catalyzes the reduction of dTDP-6-deoxy-L-lyxo-4-hexulose to yield dTDP-L-rhamnose.</text>
</comment>
<name>A0A259TWJ9_9BACT</name>
<reference evidence="8 9" key="1">
    <citation type="submission" date="2016-11" db="EMBL/GenBank/DDBJ databases">
        <title>Study of marine rhodopsin-containing bacteria.</title>
        <authorList>
            <person name="Yoshizawa S."/>
            <person name="Kumagai Y."/>
            <person name="Kogure K."/>
        </authorList>
    </citation>
    <scope>NUCLEOTIDE SEQUENCE [LARGE SCALE GENOMIC DNA]</scope>
    <source>
        <strain evidence="8 9">SG-29</strain>
    </source>
</reference>
<dbReference type="Gene3D" id="3.90.25.10">
    <property type="entry name" value="UDP-galactose 4-epimerase, domain 1"/>
    <property type="match status" value="1"/>
</dbReference>
<keyword evidence="9" id="KW-1185">Reference proteome</keyword>
<evidence type="ECO:0000256" key="2">
    <source>
        <dbReference type="ARBA" id="ARBA00010944"/>
    </source>
</evidence>
<dbReference type="GO" id="GO:0008831">
    <property type="term" value="F:dTDP-4-dehydrorhamnose reductase activity"/>
    <property type="evidence" value="ECO:0007669"/>
    <property type="project" value="UniProtKB-EC"/>
</dbReference>
<dbReference type="UniPathway" id="UPA00124"/>
<dbReference type="Gene3D" id="3.40.50.720">
    <property type="entry name" value="NAD(P)-binding Rossmann-like Domain"/>
    <property type="match status" value="1"/>
</dbReference>
<dbReference type="InParanoid" id="A0A259TWJ9"/>
<dbReference type="NCBIfam" id="TIGR01214">
    <property type="entry name" value="rmlD"/>
    <property type="match status" value="1"/>
</dbReference>
<feature type="domain" description="RmlD-like substrate binding" evidence="7">
    <location>
        <begin position="1"/>
        <end position="291"/>
    </location>
</feature>
<dbReference type="EC" id="1.1.1.133" evidence="3 6"/>
<dbReference type="InterPro" id="IPR005913">
    <property type="entry name" value="dTDP_dehydrorham_reduct"/>
</dbReference>
<evidence type="ECO:0000313" key="9">
    <source>
        <dbReference type="Proteomes" id="UP000216446"/>
    </source>
</evidence>
<accession>A0A259TWJ9</accession>
<dbReference type="OrthoDB" id="9803892at2"/>